<dbReference type="SUPFAM" id="SSF81296">
    <property type="entry name" value="E set domains"/>
    <property type="match status" value="1"/>
</dbReference>
<feature type="compositionally biased region" description="Basic and acidic residues" evidence="4">
    <location>
        <begin position="1166"/>
        <end position="1175"/>
    </location>
</feature>
<protein>
    <recommendedName>
        <fullName evidence="6">IPT/TIG domain-containing protein</fullName>
    </recommendedName>
</protein>
<evidence type="ECO:0000256" key="4">
    <source>
        <dbReference type="SAM" id="MobiDB-lite"/>
    </source>
</evidence>
<feature type="region of interest" description="Disordered" evidence="4">
    <location>
        <begin position="72"/>
        <end position="119"/>
    </location>
</feature>
<proteinExistence type="predicted"/>
<sequence length="1443" mass="156629">MEASNPHVVDAHMGGTWEDTDFTLGDYGALPQEPSYDPDTLFDFSAIVETPNAGFGSSPAKLNYAGDPASILQEQQSQSGSAASSASPESSSQDSASDSSSRRKRKTTSESPPAALFNTMANLDVNGGMKREDAMADMNKLNGMKNYHAVSSQSLPLNQDIATSNAAMNDHFDFGSAASSPTLFNTPNPRFTSVSHSVNPSLISQAGAQQNAPMVSNGRHAQFYISESRDQSPSSAQMLFNQDASPTALFSNSTPSSGNGDVFGAEPMWHRSGPNNAWNNELSFNPPNALGMTPSPVMHGAATTFGAARAKTTSGRISLHIDPIPGKSRVETQINIKMTLDTLPTGVTRLHLPTHTIAKAKMLAKDVVPGPDTLELHTMLVCTSAMNQQYLRQRALDRAASNSEEVKRADTVMNNSGDDQDQKDDDPNKPLNGGEVIICSNCINRERKRAARKKVKKEEEQAHWEKHEKERVIVFNTNEYKEWQPWQPSPPIKDTSGEDIKDVYTPPDGAMQVQAPMRIACYCRHQGEKEGFQVIFTIKDHAGRVVAQDLSDSILITDDHKTHPMPTSMPGQSVPYYSDDQGLGTASYYGTDGFGGMQPTLPNFKTSYSTPDLQSMGLGASHHHFAPRTNFSSSNMTSQNTSATMTPRNLSRQASPTGHSGPNKKRKSSGSVHHKLPTSLTMTRVDTNQPMSASTVASTAPSSAVHSAATSPFLTNAGPFNMPGEQPFISIPTPLPSHSNFGTGPPTPNEGTGYFTPNRRSGSFENSAYQFYSAPTSAHASRAPSPVHGLRQQQSSAAYNRQQAYATLNSAYTAPTNSMPIRSTNPFINGAVNQVPAVTPDLDHPPPPRIHKLIPAEGPTSGGIDVCLCGSGFYQGLEVIFGDKLATTTTFWGETTLVCLLPPGRPGPVEVTFRQQSPSRYPSSPVATPPVHFTYHENDQNGLFEAAIKCLCKKQFGTDNNYRGYATSVIRDPLGSWNASSGSAINGSRQHRSGMVDASSFEMLDTEEAVLRCLDLIDMDDSPYPPEFNMRLAGGATMLSLACASGFNRIAAGLLARGAMPDMRDRGGYTPLMIASMNGHSHIVRLLILKGADPTTRSLRGYTAADLTQSLEIFTILGRVQNHARSFSAGRPTIRGRPNSATSLKSFWDPSEASDYSSEQDEIDESAQHRIRGGEDGMPASEQAWTHSRRDSGLALPQGAHVVVPPSLPETSDLTAPAAAMLAWRDQLAAQIQYFQQSVNWHIPNFQLPVLPPLPNMPDYQNSPMVRRISSLVPHRMPSISGPPANEAPNTNTESRFWDIFSGPAAAPPAYDEIFPEKGADSSDVKEQSHLQAAAEALLDQKCIEVFDNIQSEGQSSSSKDHKDHSEVTTKTTEEQQAQPISTQSRQAKEIQSDLHSWMFWIPLLLVFVILTFQNLFPGFFTHVVNTTSSLRSRLTQRFAIRA</sequence>
<feature type="compositionally biased region" description="Low complexity" evidence="4">
    <location>
        <begin position="73"/>
        <end position="99"/>
    </location>
</feature>
<feature type="region of interest" description="Disordered" evidence="4">
    <location>
        <begin position="397"/>
        <end position="432"/>
    </location>
</feature>
<feature type="compositionally biased region" description="Polar residues" evidence="4">
    <location>
        <begin position="629"/>
        <end position="660"/>
    </location>
</feature>
<keyword evidence="2 3" id="KW-0040">ANK repeat</keyword>
<dbReference type="InterPro" id="IPR013783">
    <property type="entry name" value="Ig-like_fold"/>
</dbReference>
<keyword evidence="5" id="KW-0812">Transmembrane</keyword>
<feature type="compositionally biased region" description="Basic and acidic residues" evidence="4">
    <location>
        <begin position="1359"/>
        <end position="1374"/>
    </location>
</feature>
<keyword evidence="8" id="KW-1185">Reference proteome</keyword>
<dbReference type="InterPro" id="IPR014756">
    <property type="entry name" value="Ig_E-set"/>
</dbReference>
<dbReference type="Proteomes" id="UP000308768">
    <property type="component" value="Unassembled WGS sequence"/>
</dbReference>
<dbReference type="Pfam" id="PF12796">
    <property type="entry name" value="Ank_2"/>
    <property type="match status" value="1"/>
</dbReference>
<evidence type="ECO:0000256" key="1">
    <source>
        <dbReference type="ARBA" id="ARBA00022737"/>
    </source>
</evidence>
<dbReference type="CDD" id="cd00102">
    <property type="entry name" value="IPT"/>
    <property type="match status" value="1"/>
</dbReference>
<organism evidence="7 8">
    <name type="scientific">Cryomyces minteri</name>
    <dbReference type="NCBI Taxonomy" id="331657"/>
    <lineage>
        <taxon>Eukaryota</taxon>
        <taxon>Fungi</taxon>
        <taxon>Dikarya</taxon>
        <taxon>Ascomycota</taxon>
        <taxon>Pezizomycotina</taxon>
        <taxon>Dothideomycetes</taxon>
        <taxon>Dothideomycetes incertae sedis</taxon>
        <taxon>Cryomyces</taxon>
    </lineage>
</organism>
<dbReference type="GO" id="GO:0085020">
    <property type="term" value="P:protein K6-linked ubiquitination"/>
    <property type="evidence" value="ECO:0007669"/>
    <property type="project" value="TreeGrafter"/>
</dbReference>
<dbReference type="SUPFAM" id="SSF48403">
    <property type="entry name" value="Ankyrin repeat"/>
    <property type="match status" value="1"/>
</dbReference>
<dbReference type="Gene3D" id="1.25.40.20">
    <property type="entry name" value="Ankyrin repeat-containing domain"/>
    <property type="match status" value="1"/>
</dbReference>
<dbReference type="STRING" id="331657.A0A4U0X1L0"/>
<reference evidence="7 8" key="1">
    <citation type="submission" date="2017-03" db="EMBL/GenBank/DDBJ databases">
        <title>Genomes of endolithic fungi from Antarctica.</title>
        <authorList>
            <person name="Coleine C."/>
            <person name="Masonjones S."/>
            <person name="Stajich J.E."/>
        </authorList>
    </citation>
    <scope>NUCLEOTIDE SEQUENCE [LARGE SCALE GENOMIC DNA]</scope>
    <source>
        <strain evidence="7 8">CCFEE 5187</strain>
    </source>
</reference>
<keyword evidence="5" id="KW-1133">Transmembrane helix</keyword>
<feature type="region of interest" description="Disordered" evidence="4">
    <location>
        <begin position="1352"/>
        <end position="1386"/>
    </location>
</feature>
<dbReference type="InterPro" id="IPR002110">
    <property type="entry name" value="Ankyrin_rpt"/>
</dbReference>
<evidence type="ECO:0000256" key="3">
    <source>
        <dbReference type="PROSITE-ProRule" id="PRU00023"/>
    </source>
</evidence>
<name>A0A4U0X1L0_9PEZI</name>
<feature type="compositionally biased region" description="Polar residues" evidence="4">
    <location>
        <begin position="1375"/>
        <end position="1386"/>
    </location>
</feature>
<keyword evidence="5" id="KW-0472">Membrane</keyword>
<keyword evidence="1" id="KW-0677">Repeat</keyword>
<dbReference type="PANTHER" id="PTHR24171:SF8">
    <property type="entry name" value="BRCA1-ASSOCIATED RING DOMAIN PROTEIN 1"/>
    <property type="match status" value="1"/>
</dbReference>
<feature type="region of interest" description="Disordered" evidence="4">
    <location>
        <begin position="1128"/>
        <end position="1192"/>
    </location>
</feature>
<dbReference type="EMBL" id="NAJN01000844">
    <property type="protein sequence ID" value="TKA68145.1"/>
    <property type="molecule type" value="Genomic_DNA"/>
</dbReference>
<evidence type="ECO:0000259" key="6">
    <source>
        <dbReference type="SMART" id="SM00429"/>
    </source>
</evidence>
<dbReference type="InterPro" id="IPR002909">
    <property type="entry name" value="IPT_dom"/>
</dbReference>
<evidence type="ECO:0000313" key="8">
    <source>
        <dbReference type="Proteomes" id="UP000308768"/>
    </source>
</evidence>
<dbReference type="SMART" id="SM00248">
    <property type="entry name" value="ANK"/>
    <property type="match status" value="2"/>
</dbReference>
<dbReference type="OrthoDB" id="71307at2759"/>
<feature type="domain" description="IPT/TIG" evidence="6">
    <location>
        <begin position="847"/>
        <end position="936"/>
    </location>
</feature>
<dbReference type="SMART" id="SM00429">
    <property type="entry name" value="IPT"/>
    <property type="match status" value="1"/>
</dbReference>
<accession>A0A4U0X1L0</accession>
<dbReference type="PROSITE" id="PS50088">
    <property type="entry name" value="ANK_REPEAT"/>
    <property type="match status" value="1"/>
</dbReference>
<comment type="caution">
    <text evidence="7">The sequence shown here is derived from an EMBL/GenBank/DDBJ whole genome shotgun (WGS) entry which is preliminary data.</text>
</comment>
<dbReference type="PANTHER" id="PTHR24171">
    <property type="entry name" value="ANKYRIN REPEAT DOMAIN-CONTAINING PROTEIN 39-RELATED"/>
    <property type="match status" value="1"/>
</dbReference>
<dbReference type="GO" id="GO:0004842">
    <property type="term" value="F:ubiquitin-protein transferase activity"/>
    <property type="evidence" value="ECO:0007669"/>
    <property type="project" value="TreeGrafter"/>
</dbReference>
<feature type="compositionally biased region" description="Polar residues" evidence="4">
    <location>
        <begin position="678"/>
        <end position="691"/>
    </location>
</feature>
<dbReference type="InterPro" id="IPR057962">
    <property type="entry name" value="SPT23_MGA2_DBD"/>
</dbReference>
<dbReference type="Pfam" id="PF01833">
    <property type="entry name" value="TIG"/>
    <property type="match status" value="1"/>
</dbReference>
<dbReference type="Gene3D" id="2.60.40.10">
    <property type="entry name" value="Immunoglobulins"/>
    <property type="match status" value="1"/>
</dbReference>
<evidence type="ECO:0000313" key="7">
    <source>
        <dbReference type="EMBL" id="TKA68145.1"/>
    </source>
</evidence>
<feature type="compositionally biased region" description="Basic residues" evidence="4">
    <location>
        <begin position="662"/>
        <end position="676"/>
    </location>
</feature>
<feature type="region of interest" description="Disordered" evidence="4">
    <location>
        <begin position="619"/>
        <end position="699"/>
    </location>
</feature>
<feature type="repeat" description="ANK" evidence="3">
    <location>
        <begin position="1067"/>
        <end position="1099"/>
    </location>
</feature>
<dbReference type="Pfam" id="PF25603">
    <property type="entry name" value="SPT23_MGA2_DBD"/>
    <property type="match status" value="1"/>
</dbReference>
<dbReference type="PROSITE" id="PS50297">
    <property type="entry name" value="ANK_REP_REGION"/>
    <property type="match status" value="1"/>
</dbReference>
<evidence type="ECO:0000256" key="2">
    <source>
        <dbReference type="ARBA" id="ARBA00023043"/>
    </source>
</evidence>
<dbReference type="InterPro" id="IPR036770">
    <property type="entry name" value="Ankyrin_rpt-contain_sf"/>
</dbReference>
<gene>
    <name evidence="7" type="ORF">B0A49_07939</name>
</gene>
<feature type="transmembrane region" description="Helical" evidence="5">
    <location>
        <begin position="1398"/>
        <end position="1425"/>
    </location>
</feature>
<evidence type="ECO:0000256" key="5">
    <source>
        <dbReference type="SAM" id="Phobius"/>
    </source>
</evidence>